<feature type="region of interest" description="Disordered" evidence="1">
    <location>
        <begin position="21"/>
        <end position="68"/>
    </location>
</feature>
<proteinExistence type="predicted"/>
<dbReference type="AlphaFoldDB" id="A0A418SGZ0"/>
<dbReference type="EMBL" id="CP060436">
    <property type="protein sequence ID" value="QPM90323.1"/>
    <property type="molecule type" value="Genomic_DNA"/>
</dbReference>
<sequence>MSGTKRDSPGSQREIRLKAALKANLGRRKAQARARAETESEPEAAFAPETETDQTSEHTGEEDNEDRE</sequence>
<accession>A0A418SGZ0</accession>
<gene>
    <name evidence="2" type="ORF">PSAL_015590</name>
</gene>
<evidence type="ECO:0000313" key="2">
    <source>
        <dbReference type="EMBL" id="QPM90323.1"/>
    </source>
</evidence>
<protein>
    <submittedName>
        <fullName evidence="2">Uncharacterized protein</fullName>
    </submittedName>
</protein>
<evidence type="ECO:0000256" key="1">
    <source>
        <dbReference type="SAM" id="MobiDB-lite"/>
    </source>
</evidence>
<organism evidence="2 3">
    <name type="scientific">Pseudooceanicola algae</name>
    <dbReference type="NCBI Taxonomy" id="1537215"/>
    <lineage>
        <taxon>Bacteria</taxon>
        <taxon>Pseudomonadati</taxon>
        <taxon>Pseudomonadota</taxon>
        <taxon>Alphaproteobacteria</taxon>
        <taxon>Rhodobacterales</taxon>
        <taxon>Paracoccaceae</taxon>
        <taxon>Pseudooceanicola</taxon>
    </lineage>
</organism>
<dbReference type="Proteomes" id="UP000283786">
    <property type="component" value="Chromosome"/>
</dbReference>
<dbReference type="KEGG" id="palw:PSAL_015590"/>
<name>A0A418SGZ0_9RHOB</name>
<evidence type="ECO:0000313" key="3">
    <source>
        <dbReference type="Proteomes" id="UP000283786"/>
    </source>
</evidence>
<keyword evidence="3" id="KW-1185">Reference proteome</keyword>
<reference evidence="2 3" key="1">
    <citation type="submission" date="2020-08" db="EMBL/GenBank/DDBJ databases">
        <title>Genome sequence of Rhodobacteraceae bacterium Lw-13e.</title>
        <authorList>
            <person name="Poehlein A."/>
            <person name="Wolter L."/>
            <person name="Daniel R."/>
            <person name="Brinkhoff T."/>
        </authorList>
    </citation>
    <scope>NUCLEOTIDE SEQUENCE [LARGE SCALE GENOMIC DNA]</scope>
    <source>
        <strain evidence="2 3">Lw-13e</strain>
    </source>
</reference>